<feature type="region of interest" description="Disordered" evidence="1">
    <location>
        <begin position="1"/>
        <end position="23"/>
    </location>
</feature>
<protein>
    <submittedName>
        <fullName evidence="2">GM21506</fullName>
    </submittedName>
</protein>
<gene>
    <name evidence="2" type="primary">Dsec\GM21506</name>
    <name evidence="2" type="ORF">Dsec_GM21506</name>
</gene>
<evidence type="ECO:0000313" key="3">
    <source>
        <dbReference type="Proteomes" id="UP000001292"/>
    </source>
</evidence>
<keyword evidence="3" id="KW-1185">Reference proteome</keyword>
<sequence>MKSTSGDSLGAKPFEAASNDQKRIGEDRFQTNETFDVVSFGQKCIMILQFHA</sequence>
<dbReference type="HOGENOM" id="CLU_3089469_0_0_1"/>
<evidence type="ECO:0000256" key="1">
    <source>
        <dbReference type="SAM" id="MobiDB-lite"/>
    </source>
</evidence>
<proteinExistence type="predicted"/>
<organism evidence="3">
    <name type="scientific">Drosophila sechellia</name>
    <name type="common">Fruit fly</name>
    <dbReference type="NCBI Taxonomy" id="7238"/>
    <lineage>
        <taxon>Eukaryota</taxon>
        <taxon>Metazoa</taxon>
        <taxon>Ecdysozoa</taxon>
        <taxon>Arthropoda</taxon>
        <taxon>Hexapoda</taxon>
        <taxon>Insecta</taxon>
        <taxon>Pterygota</taxon>
        <taxon>Neoptera</taxon>
        <taxon>Endopterygota</taxon>
        <taxon>Diptera</taxon>
        <taxon>Brachycera</taxon>
        <taxon>Muscomorpha</taxon>
        <taxon>Ephydroidea</taxon>
        <taxon>Drosophilidae</taxon>
        <taxon>Drosophila</taxon>
        <taxon>Sophophora</taxon>
    </lineage>
</organism>
<dbReference type="Proteomes" id="UP000001292">
    <property type="component" value="Unassembled WGS sequence"/>
</dbReference>
<accession>B4HR04</accession>
<dbReference type="EMBL" id="CH480816">
    <property type="protein sequence ID" value="EDW47801.1"/>
    <property type="molecule type" value="Genomic_DNA"/>
</dbReference>
<name>B4HR04_DROSE</name>
<reference evidence="2 3" key="1">
    <citation type="journal article" date="2007" name="Nature">
        <title>Evolution of genes and genomes on the Drosophila phylogeny.</title>
        <authorList>
            <consortium name="Drosophila 12 Genomes Consortium"/>
            <person name="Clark A.G."/>
            <person name="Eisen M.B."/>
            <person name="Smith D.R."/>
            <person name="Bergman C.M."/>
            <person name="Oliver B."/>
            <person name="Markow T.A."/>
            <person name="Kaufman T.C."/>
            <person name="Kellis M."/>
            <person name="Gelbart W."/>
            <person name="Iyer V.N."/>
            <person name="Pollard D.A."/>
            <person name="Sackton T.B."/>
            <person name="Larracuente A.M."/>
            <person name="Singh N.D."/>
            <person name="Abad J.P."/>
            <person name="Abt D.N."/>
            <person name="Adryan B."/>
            <person name="Aguade M."/>
            <person name="Akashi H."/>
            <person name="Anderson W.W."/>
            <person name="Aquadro C.F."/>
            <person name="Ardell D.H."/>
            <person name="Arguello R."/>
            <person name="Artieri C.G."/>
            <person name="Barbash D.A."/>
            <person name="Barker D."/>
            <person name="Barsanti P."/>
            <person name="Batterham P."/>
            <person name="Batzoglou S."/>
            <person name="Begun D."/>
            <person name="Bhutkar A."/>
            <person name="Blanco E."/>
            <person name="Bosak S.A."/>
            <person name="Bradley R.K."/>
            <person name="Brand A.D."/>
            <person name="Brent M.R."/>
            <person name="Brooks A.N."/>
            <person name="Brown R.H."/>
            <person name="Butlin R.K."/>
            <person name="Caggese C."/>
            <person name="Calvi B.R."/>
            <person name="Bernardo de Carvalho A."/>
            <person name="Caspi A."/>
            <person name="Castrezana S."/>
            <person name="Celniker S.E."/>
            <person name="Chang J.L."/>
            <person name="Chapple C."/>
            <person name="Chatterji S."/>
            <person name="Chinwalla A."/>
            <person name="Civetta A."/>
            <person name="Clifton S.W."/>
            <person name="Comeron J.M."/>
            <person name="Costello J.C."/>
            <person name="Coyne J.A."/>
            <person name="Daub J."/>
            <person name="David R.G."/>
            <person name="Delcher A.L."/>
            <person name="Delehaunty K."/>
            <person name="Do C.B."/>
            <person name="Ebling H."/>
            <person name="Edwards K."/>
            <person name="Eickbush T."/>
            <person name="Evans J.D."/>
            <person name="Filipski A."/>
            <person name="Findeiss S."/>
            <person name="Freyhult E."/>
            <person name="Fulton L."/>
            <person name="Fulton R."/>
            <person name="Garcia A.C."/>
            <person name="Gardiner A."/>
            <person name="Garfield D.A."/>
            <person name="Garvin B.E."/>
            <person name="Gibson G."/>
            <person name="Gilbert D."/>
            <person name="Gnerre S."/>
            <person name="Godfrey J."/>
            <person name="Good R."/>
            <person name="Gotea V."/>
            <person name="Gravely B."/>
            <person name="Greenberg A.J."/>
            <person name="Griffiths-Jones S."/>
            <person name="Gross S."/>
            <person name="Guigo R."/>
            <person name="Gustafson E.A."/>
            <person name="Haerty W."/>
            <person name="Hahn M.W."/>
            <person name="Halligan D.L."/>
            <person name="Halpern A.L."/>
            <person name="Halter G.M."/>
            <person name="Han M.V."/>
            <person name="Heger A."/>
            <person name="Hillier L."/>
            <person name="Hinrichs A.S."/>
            <person name="Holmes I."/>
            <person name="Hoskins R.A."/>
            <person name="Hubisz M.J."/>
            <person name="Hultmark D."/>
            <person name="Huntley M.A."/>
            <person name="Jaffe D.B."/>
            <person name="Jagadeeshan S."/>
            <person name="Jeck W.R."/>
            <person name="Johnson J."/>
            <person name="Jones C.D."/>
            <person name="Jordan W.C."/>
            <person name="Karpen G.H."/>
            <person name="Kataoka E."/>
            <person name="Keightley P.D."/>
            <person name="Kheradpour P."/>
            <person name="Kirkness E.F."/>
            <person name="Koerich L.B."/>
            <person name="Kristiansen K."/>
            <person name="Kudrna D."/>
            <person name="Kulathinal R.J."/>
            <person name="Kumar S."/>
            <person name="Kwok R."/>
            <person name="Lander E."/>
            <person name="Langley C.H."/>
            <person name="Lapoint R."/>
            <person name="Lazzaro B.P."/>
            <person name="Lee S.J."/>
            <person name="Levesque L."/>
            <person name="Li R."/>
            <person name="Lin C.F."/>
            <person name="Lin M.F."/>
            <person name="Lindblad-Toh K."/>
            <person name="Llopart A."/>
            <person name="Long M."/>
            <person name="Low L."/>
            <person name="Lozovsky E."/>
            <person name="Lu J."/>
            <person name="Luo M."/>
            <person name="Machado C.A."/>
            <person name="Makalowski W."/>
            <person name="Marzo M."/>
            <person name="Matsuda M."/>
            <person name="Matzkin L."/>
            <person name="McAllister B."/>
            <person name="McBride C.S."/>
            <person name="McKernan B."/>
            <person name="McKernan K."/>
            <person name="Mendez-Lago M."/>
            <person name="Minx P."/>
            <person name="Mollenhauer M.U."/>
            <person name="Montooth K."/>
            <person name="Mount S.M."/>
            <person name="Mu X."/>
            <person name="Myers E."/>
            <person name="Negre B."/>
            <person name="Newfeld S."/>
            <person name="Nielsen R."/>
            <person name="Noor M.A."/>
            <person name="O'Grady P."/>
            <person name="Pachter L."/>
            <person name="Papaceit M."/>
            <person name="Parisi M.J."/>
            <person name="Parisi M."/>
            <person name="Parts L."/>
            <person name="Pedersen J.S."/>
            <person name="Pesole G."/>
            <person name="Phillippy A.M."/>
            <person name="Ponting C.P."/>
            <person name="Pop M."/>
            <person name="Porcelli D."/>
            <person name="Powell J.R."/>
            <person name="Prohaska S."/>
            <person name="Pruitt K."/>
            <person name="Puig M."/>
            <person name="Quesneville H."/>
            <person name="Ram K.R."/>
            <person name="Rand D."/>
            <person name="Rasmussen M.D."/>
            <person name="Reed L.K."/>
            <person name="Reenan R."/>
            <person name="Reily A."/>
            <person name="Remington K.A."/>
            <person name="Rieger T.T."/>
            <person name="Ritchie M.G."/>
            <person name="Robin C."/>
            <person name="Rogers Y.H."/>
            <person name="Rohde C."/>
            <person name="Rozas J."/>
            <person name="Rubenfield M.J."/>
            <person name="Ruiz A."/>
            <person name="Russo S."/>
            <person name="Salzberg S.L."/>
            <person name="Sanchez-Gracia A."/>
            <person name="Saranga D.J."/>
            <person name="Sato H."/>
            <person name="Schaeffer S.W."/>
            <person name="Schatz M.C."/>
            <person name="Schlenke T."/>
            <person name="Schwartz R."/>
            <person name="Segarra C."/>
            <person name="Singh R.S."/>
            <person name="Sirot L."/>
            <person name="Sirota M."/>
            <person name="Sisneros N.B."/>
            <person name="Smith C.D."/>
            <person name="Smith T.F."/>
            <person name="Spieth J."/>
            <person name="Stage D.E."/>
            <person name="Stark A."/>
            <person name="Stephan W."/>
            <person name="Strausberg R.L."/>
            <person name="Strempel S."/>
            <person name="Sturgill D."/>
            <person name="Sutton G."/>
            <person name="Sutton G.G."/>
            <person name="Tao W."/>
            <person name="Teichmann S."/>
            <person name="Tobari Y.N."/>
            <person name="Tomimura Y."/>
            <person name="Tsolas J.M."/>
            <person name="Valente V.L."/>
            <person name="Venter E."/>
            <person name="Venter J.C."/>
            <person name="Vicario S."/>
            <person name="Vieira F.G."/>
            <person name="Vilella A.J."/>
            <person name="Villasante A."/>
            <person name="Walenz B."/>
            <person name="Wang J."/>
            <person name="Wasserman M."/>
            <person name="Watts T."/>
            <person name="Wilson D."/>
            <person name="Wilson R.K."/>
            <person name="Wing R.A."/>
            <person name="Wolfner M.F."/>
            <person name="Wong A."/>
            <person name="Wong G.K."/>
            <person name="Wu C.I."/>
            <person name="Wu G."/>
            <person name="Yamamoto D."/>
            <person name="Yang H.P."/>
            <person name="Yang S.P."/>
            <person name="Yorke J.A."/>
            <person name="Yoshida K."/>
            <person name="Zdobnov E."/>
            <person name="Zhang P."/>
            <person name="Zhang Y."/>
            <person name="Zimin A.V."/>
            <person name="Baldwin J."/>
            <person name="Abdouelleil A."/>
            <person name="Abdulkadir J."/>
            <person name="Abebe A."/>
            <person name="Abera B."/>
            <person name="Abreu J."/>
            <person name="Acer S.C."/>
            <person name="Aftuck L."/>
            <person name="Alexander A."/>
            <person name="An P."/>
            <person name="Anderson E."/>
            <person name="Anderson S."/>
            <person name="Arachi H."/>
            <person name="Azer M."/>
            <person name="Bachantsang P."/>
            <person name="Barry A."/>
            <person name="Bayul T."/>
            <person name="Berlin A."/>
            <person name="Bessette D."/>
            <person name="Bloom T."/>
            <person name="Blye J."/>
            <person name="Boguslavskiy L."/>
            <person name="Bonnet C."/>
            <person name="Boukhgalter B."/>
            <person name="Bourzgui I."/>
            <person name="Brown A."/>
            <person name="Cahill P."/>
            <person name="Channer S."/>
            <person name="Cheshatsang Y."/>
            <person name="Chuda L."/>
            <person name="Citroen M."/>
            <person name="Collymore A."/>
            <person name="Cooke P."/>
            <person name="Costello M."/>
            <person name="D'Aco K."/>
            <person name="Daza R."/>
            <person name="De Haan G."/>
            <person name="DeGray S."/>
            <person name="DeMaso C."/>
            <person name="Dhargay N."/>
            <person name="Dooley K."/>
            <person name="Dooley E."/>
            <person name="Doricent M."/>
            <person name="Dorje P."/>
            <person name="Dorjee K."/>
            <person name="Dupes A."/>
            <person name="Elong R."/>
            <person name="Falk J."/>
            <person name="Farina A."/>
            <person name="Faro S."/>
            <person name="Ferguson D."/>
            <person name="Fisher S."/>
            <person name="Foley C.D."/>
            <person name="Franke A."/>
            <person name="Friedrich D."/>
            <person name="Gadbois L."/>
            <person name="Gearin G."/>
            <person name="Gearin C.R."/>
            <person name="Giannoukos G."/>
            <person name="Goode T."/>
            <person name="Graham J."/>
            <person name="Grandbois E."/>
            <person name="Grewal S."/>
            <person name="Gyaltsen K."/>
            <person name="Hafez N."/>
            <person name="Hagos B."/>
            <person name="Hall J."/>
            <person name="Henson C."/>
            <person name="Hollinger A."/>
            <person name="Honan T."/>
            <person name="Huard M.D."/>
            <person name="Hughes L."/>
            <person name="Hurhula B."/>
            <person name="Husby M.E."/>
            <person name="Kamat A."/>
            <person name="Kanga B."/>
            <person name="Kashin S."/>
            <person name="Khazanovich D."/>
            <person name="Kisner P."/>
            <person name="Lance K."/>
            <person name="Lara M."/>
            <person name="Lee W."/>
            <person name="Lennon N."/>
            <person name="Letendre F."/>
            <person name="LeVine R."/>
            <person name="Lipovsky A."/>
            <person name="Liu X."/>
            <person name="Liu J."/>
            <person name="Liu S."/>
            <person name="Lokyitsang T."/>
            <person name="Lokyitsang Y."/>
            <person name="Lubonja R."/>
            <person name="Lui A."/>
            <person name="MacDonald P."/>
            <person name="Magnisalis V."/>
            <person name="Maru K."/>
            <person name="Matthews C."/>
            <person name="McCusker W."/>
            <person name="McDonough S."/>
            <person name="Mehta T."/>
            <person name="Meldrim J."/>
            <person name="Meneus L."/>
            <person name="Mihai O."/>
            <person name="Mihalev A."/>
            <person name="Mihova T."/>
            <person name="Mittelman R."/>
            <person name="Mlenga V."/>
            <person name="Montmayeur A."/>
            <person name="Mulrain L."/>
            <person name="Navidi A."/>
            <person name="Naylor J."/>
            <person name="Negash T."/>
            <person name="Nguyen T."/>
            <person name="Nguyen N."/>
            <person name="Nicol R."/>
            <person name="Norbu C."/>
            <person name="Norbu N."/>
            <person name="Novod N."/>
            <person name="O'Neill B."/>
            <person name="Osman S."/>
            <person name="Markiewicz E."/>
            <person name="Oyono O.L."/>
            <person name="Patti C."/>
            <person name="Phunkhang P."/>
            <person name="Pierre F."/>
            <person name="Priest M."/>
            <person name="Raghuraman S."/>
            <person name="Rege F."/>
            <person name="Reyes R."/>
            <person name="Rise C."/>
            <person name="Rogov P."/>
            <person name="Ross K."/>
            <person name="Ryan E."/>
            <person name="Settipalli S."/>
            <person name="Shea T."/>
            <person name="Sherpa N."/>
            <person name="Shi L."/>
            <person name="Shih D."/>
            <person name="Sparrow T."/>
            <person name="Spaulding J."/>
            <person name="Stalker J."/>
            <person name="Stange-Thomann N."/>
            <person name="Stavropoulos S."/>
            <person name="Stone C."/>
            <person name="Strader C."/>
            <person name="Tesfaye S."/>
            <person name="Thomson T."/>
            <person name="Thoulutsang Y."/>
            <person name="Thoulutsang D."/>
            <person name="Topham K."/>
            <person name="Topping I."/>
            <person name="Tsamla T."/>
            <person name="Vassiliev H."/>
            <person name="Vo A."/>
            <person name="Wangchuk T."/>
            <person name="Wangdi T."/>
            <person name="Weiand M."/>
            <person name="Wilkinson J."/>
            <person name="Wilson A."/>
            <person name="Yadav S."/>
            <person name="Young G."/>
            <person name="Yu Q."/>
            <person name="Zembek L."/>
            <person name="Zhong D."/>
            <person name="Zimmer A."/>
            <person name="Zwirko Z."/>
            <person name="Jaffe D.B."/>
            <person name="Alvarez P."/>
            <person name="Brockman W."/>
            <person name="Butler J."/>
            <person name="Chin C."/>
            <person name="Gnerre S."/>
            <person name="Grabherr M."/>
            <person name="Kleber M."/>
            <person name="Mauceli E."/>
            <person name="MacCallum I."/>
        </authorList>
    </citation>
    <scope>NUCLEOTIDE SEQUENCE [LARGE SCALE GENOMIC DNA]</scope>
    <source>
        <strain evidence="3">Rob3c / Tucson 14021-0248.25</strain>
    </source>
</reference>
<evidence type="ECO:0000313" key="2">
    <source>
        <dbReference type="EMBL" id="EDW47801.1"/>
    </source>
</evidence>
<dbReference type="AlphaFoldDB" id="B4HR04"/>